<evidence type="ECO:0000259" key="9">
    <source>
        <dbReference type="PROSITE" id="PS51910"/>
    </source>
</evidence>
<dbReference type="Pfam" id="PF00704">
    <property type="entry name" value="Glyco_hydro_18"/>
    <property type="match status" value="1"/>
</dbReference>
<keyword evidence="4" id="KW-0119">Carbohydrate metabolism</keyword>
<dbReference type="InterPro" id="IPR001579">
    <property type="entry name" value="Glyco_hydro_18_chit_AS"/>
</dbReference>
<evidence type="ECO:0000256" key="3">
    <source>
        <dbReference type="ARBA" id="ARBA00022801"/>
    </source>
</evidence>
<proteinExistence type="inferred from homology"/>
<evidence type="ECO:0000313" key="11">
    <source>
        <dbReference type="Proteomes" id="UP000604481"/>
    </source>
</evidence>
<dbReference type="Gene3D" id="3.20.20.80">
    <property type="entry name" value="Glycosidases"/>
    <property type="match status" value="1"/>
</dbReference>
<evidence type="ECO:0000256" key="6">
    <source>
        <dbReference type="RuleBase" id="RU000489"/>
    </source>
</evidence>
<dbReference type="EMBL" id="JADFUA010000001">
    <property type="protein sequence ID" value="MBE9608458.1"/>
    <property type="molecule type" value="Genomic_DNA"/>
</dbReference>
<sequence>MMKSLLISLLGISALGTVGSNALAADEATVASHDKQVVAYIRTWPIGSTPADMDAGKRWTAEQIRCDQLTKLNLSFGLIRNGTDVYIPDLEDRPNSTKTGTIPAFKTLWGEVAKLQQNCPKMKINLSVGGWGADGFSQLAMEKSTRAKFIKSVLAIVEKQKLDGVDIDWEYPVGPDWELPIRTHPRDRANYPALLEETRAALDKLGKKTKKRYELSVAVPATPWFGQKNDIIRIVKAVDFLKVMAYDLAGTWSKQTGHHANLYQRPDDPAWGGWSADQGMKIYLNYGIKPEKLLLGTAFYGRAWKGVENKDNGLFQKFASGAYEDGISWPDIKKLMEAGYTRYWDDVAKAPWLYNGDEMITYEDAESLAAKAAYAKEHKLGGIMIWEYAHDMDAELLKPLNAALAQ</sequence>
<comment type="catalytic activity">
    <reaction evidence="1">
        <text>Random endo-hydrolysis of N-acetyl-beta-D-glucosaminide (1-&gt;4)-beta-linkages in chitin and chitodextrins.</text>
        <dbReference type="EC" id="3.2.1.14"/>
    </reaction>
</comment>
<dbReference type="Proteomes" id="UP000604481">
    <property type="component" value="Unassembled WGS sequence"/>
</dbReference>
<accession>A0A8J7K7Q8</accession>
<keyword evidence="11" id="KW-1185">Reference proteome</keyword>
<dbReference type="InterPro" id="IPR001223">
    <property type="entry name" value="Glyco_hydro18_cat"/>
</dbReference>
<keyword evidence="5 6" id="KW-0326">Glycosidase</keyword>
<evidence type="ECO:0000256" key="7">
    <source>
        <dbReference type="RuleBase" id="RU004453"/>
    </source>
</evidence>
<comment type="caution">
    <text evidence="10">The sequence shown here is derived from an EMBL/GenBank/DDBJ whole genome shotgun (WGS) entry which is preliminary data.</text>
</comment>
<evidence type="ECO:0000256" key="4">
    <source>
        <dbReference type="ARBA" id="ARBA00023024"/>
    </source>
</evidence>
<feature type="chain" id="PRO_5035221050" description="chitinase" evidence="8">
    <location>
        <begin position="25"/>
        <end position="406"/>
    </location>
</feature>
<dbReference type="PROSITE" id="PS01095">
    <property type="entry name" value="GH18_1"/>
    <property type="match status" value="1"/>
</dbReference>
<dbReference type="SUPFAM" id="SSF51445">
    <property type="entry name" value="(Trans)glycosidases"/>
    <property type="match status" value="1"/>
</dbReference>
<dbReference type="SUPFAM" id="SSF54556">
    <property type="entry name" value="Chitinase insertion domain"/>
    <property type="match status" value="1"/>
</dbReference>
<reference evidence="10 11" key="1">
    <citation type="submission" date="2020-10" db="EMBL/GenBank/DDBJ databases">
        <title>The genome sequence of Chitinilyticum litopenaei 4Y14.</title>
        <authorList>
            <person name="Liu Y."/>
        </authorList>
    </citation>
    <scope>NUCLEOTIDE SEQUENCE [LARGE SCALE GENOMIC DNA]</scope>
    <source>
        <strain evidence="10 11">4Y14</strain>
    </source>
</reference>
<name>A0A8J7K7Q8_9NEIS</name>
<keyword evidence="3 6" id="KW-0378">Hydrolase</keyword>
<dbReference type="AlphaFoldDB" id="A0A8J7K7Q8"/>
<dbReference type="InterPro" id="IPR050314">
    <property type="entry name" value="Glycosyl_Hydrlase_18"/>
</dbReference>
<keyword evidence="4" id="KW-0146">Chitin degradation</keyword>
<keyword evidence="4" id="KW-0624">Polysaccharide degradation</keyword>
<dbReference type="GO" id="GO:0008061">
    <property type="term" value="F:chitin binding"/>
    <property type="evidence" value="ECO:0007669"/>
    <property type="project" value="InterPro"/>
</dbReference>
<evidence type="ECO:0000256" key="8">
    <source>
        <dbReference type="SAM" id="SignalP"/>
    </source>
</evidence>
<comment type="similarity">
    <text evidence="7">Belongs to the glycosyl hydrolase 18 family.</text>
</comment>
<dbReference type="InterPro" id="IPR029070">
    <property type="entry name" value="Chitinase_insertion_sf"/>
</dbReference>
<feature type="signal peptide" evidence="8">
    <location>
        <begin position="1"/>
        <end position="24"/>
    </location>
</feature>
<evidence type="ECO:0000313" key="10">
    <source>
        <dbReference type="EMBL" id="MBE9608458.1"/>
    </source>
</evidence>
<feature type="domain" description="GH18" evidence="9">
    <location>
        <begin position="35"/>
        <end position="406"/>
    </location>
</feature>
<evidence type="ECO:0000256" key="2">
    <source>
        <dbReference type="ARBA" id="ARBA00012729"/>
    </source>
</evidence>
<organism evidence="10 11">
    <name type="scientific">Chitinilyticum piscinae</name>
    <dbReference type="NCBI Taxonomy" id="2866724"/>
    <lineage>
        <taxon>Bacteria</taxon>
        <taxon>Pseudomonadati</taxon>
        <taxon>Pseudomonadota</taxon>
        <taxon>Betaproteobacteria</taxon>
        <taxon>Neisseriales</taxon>
        <taxon>Chitinibacteraceae</taxon>
        <taxon>Chitinilyticum</taxon>
    </lineage>
</organism>
<dbReference type="SMART" id="SM00636">
    <property type="entry name" value="Glyco_18"/>
    <property type="match status" value="1"/>
</dbReference>
<gene>
    <name evidence="10" type="ORF">INR99_03770</name>
</gene>
<dbReference type="InterPro" id="IPR011583">
    <property type="entry name" value="Chitinase_II/V-like_cat"/>
</dbReference>
<dbReference type="PROSITE" id="PS51910">
    <property type="entry name" value="GH18_2"/>
    <property type="match status" value="1"/>
</dbReference>
<dbReference type="GO" id="GO:0006032">
    <property type="term" value="P:chitin catabolic process"/>
    <property type="evidence" value="ECO:0007669"/>
    <property type="project" value="UniProtKB-KW"/>
</dbReference>
<dbReference type="PANTHER" id="PTHR11177">
    <property type="entry name" value="CHITINASE"/>
    <property type="match status" value="1"/>
</dbReference>
<dbReference type="InterPro" id="IPR017853">
    <property type="entry name" value="GH"/>
</dbReference>
<dbReference type="GO" id="GO:0008843">
    <property type="term" value="F:endochitinase activity"/>
    <property type="evidence" value="ECO:0007669"/>
    <property type="project" value="UniProtKB-EC"/>
</dbReference>
<dbReference type="EC" id="3.2.1.14" evidence="2"/>
<evidence type="ECO:0000256" key="1">
    <source>
        <dbReference type="ARBA" id="ARBA00000822"/>
    </source>
</evidence>
<dbReference type="GO" id="GO:0005975">
    <property type="term" value="P:carbohydrate metabolic process"/>
    <property type="evidence" value="ECO:0007669"/>
    <property type="project" value="InterPro"/>
</dbReference>
<dbReference type="CDD" id="cd06548">
    <property type="entry name" value="GH18_chitinase"/>
    <property type="match status" value="1"/>
</dbReference>
<protein>
    <recommendedName>
        <fullName evidence="2">chitinase</fullName>
        <ecNumber evidence="2">3.2.1.14</ecNumber>
    </recommendedName>
</protein>
<dbReference type="PANTHER" id="PTHR11177:SF317">
    <property type="entry name" value="CHITINASE 12-RELATED"/>
    <property type="match status" value="1"/>
</dbReference>
<dbReference type="Gene3D" id="3.10.50.10">
    <property type="match status" value="1"/>
</dbReference>
<evidence type="ECO:0000256" key="5">
    <source>
        <dbReference type="ARBA" id="ARBA00023295"/>
    </source>
</evidence>
<keyword evidence="8" id="KW-0732">Signal</keyword>